<dbReference type="Gene3D" id="1.10.486.10">
    <property type="entry name" value="PCRA, domain 4"/>
    <property type="match status" value="1"/>
</dbReference>
<evidence type="ECO:0000259" key="17">
    <source>
        <dbReference type="PROSITE" id="PS51217"/>
    </source>
</evidence>
<gene>
    <name evidence="18" type="ORF">L196_09359</name>
</gene>
<dbReference type="PROSITE" id="PS51198">
    <property type="entry name" value="UVRD_HELICASE_ATP_BIND"/>
    <property type="match status" value="1"/>
</dbReference>
<evidence type="ECO:0000256" key="10">
    <source>
        <dbReference type="ARBA" id="ARBA00023235"/>
    </source>
</evidence>
<keyword evidence="7 15" id="KW-0067">ATP-binding</keyword>
<evidence type="ECO:0000313" key="19">
    <source>
        <dbReference type="Proteomes" id="UP000015462"/>
    </source>
</evidence>
<dbReference type="GO" id="GO:0005524">
    <property type="term" value="F:ATP binding"/>
    <property type="evidence" value="ECO:0007669"/>
    <property type="project" value="UniProtKB-UniRule"/>
</dbReference>
<dbReference type="Pfam" id="PF12705">
    <property type="entry name" value="PDDEXK_1"/>
    <property type="match status" value="1"/>
</dbReference>
<dbReference type="Gene3D" id="3.40.50.300">
    <property type="entry name" value="P-loop containing nucleotide triphosphate hydrolases"/>
    <property type="match status" value="3"/>
</dbReference>
<keyword evidence="8" id="KW-0238">DNA-binding</keyword>
<keyword evidence="6" id="KW-0269">Exonuclease</keyword>
<accession>A0AB33YZQ7</accession>
<dbReference type="Gene3D" id="3.90.320.10">
    <property type="match status" value="1"/>
</dbReference>
<dbReference type="GO" id="GO:0005829">
    <property type="term" value="C:cytosol"/>
    <property type="evidence" value="ECO:0007669"/>
    <property type="project" value="TreeGrafter"/>
</dbReference>
<dbReference type="GO" id="GO:0033202">
    <property type="term" value="C:DNA helicase complex"/>
    <property type="evidence" value="ECO:0007669"/>
    <property type="project" value="TreeGrafter"/>
</dbReference>
<evidence type="ECO:0000256" key="12">
    <source>
        <dbReference type="ARBA" id="ARBA00034808"/>
    </source>
</evidence>
<dbReference type="GO" id="GO:0000725">
    <property type="term" value="P:recombinational repair"/>
    <property type="evidence" value="ECO:0007669"/>
    <property type="project" value="TreeGrafter"/>
</dbReference>
<keyword evidence="19" id="KW-1185">Reference proteome</keyword>
<evidence type="ECO:0000256" key="13">
    <source>
        <dbReference type="ARBA" id="ARBA00034923"/>
    </source>
</evidence>
<dbReference type="Pfam" id="PF00580">
    <property type="entry name" value="UvrD-helicase"/>
    <property type="match status" value="1"/>
</dbReference>
<evidence type="ECO:0000256" key="4">
    <source>
        <dbReference type="ARBA" id="ARBA00022801"/>
    </source>
</evidence>
<evidence type="ECO:0000256" key="8">
    <source>
        <dbReference type="ARBA" id="ARBA00023125"/>
    </source>
</evidence>
<dbReference type="PANTHER" id="PTHR11070:SF2">
    <property type="entry name" value="ATP-DEPENDENT DNA HELICASE SRS2"/>
    <property type="match status" value="1"/>
</dbReference>
<keyword evidence="2 15" id="KW-0547">Nucleotide-binding</keyword>
<dbReference type="InterPro" id="IPR011604">
    <property type="entry name" value="PDDEXK-like_dom_sf"/>
</dbReference>
<proteinExistence type="predicted"/>
<dbReference type="EMBL" id="ASHL01000008">
    <property type="protein sequence ID" value="EPD12600.1"/>
    <property type="molecule type" value="Genomic_DNA"/>
</dbReference>
<feature type="domain" description="UvrD-like helicase ATP-binding" evidence="16">
    <location>
        <begin position="3"/>
        <end position="497"/>
    </location>
</feature>
<comment type="catalytic activity">
    <reaction evidence="14">
        <text>ATP + H2O = ADP + phosphate + H(+)</text>
        <dbReference type="Rhea" id="RHEA:13065"/>
        <dbReference type="ChEBI" id="CHEBI:15377"/>
        <dbReference type="ChEBI" id="CHEBI:15378"/>
        <dbReference type="ChEBI" id="CHEBI:30616"/>
        <dbReference type="ChEBI" id="CHEBI:43474"/>
        <dbReference type="ChEBI" id="CHEBI:456216"/>
        <dbReference type="EC" id="5.6.2.4"/>
    </reaction>
</comment>
<feature type="domain" description="UvrD-like helicase C-terminal" evidence="17">
    <location>
        <begin position="509"/>
        <end position="774"/>
    </location>
</feature>
<protein>
    <recommendedName>
        <fullName evidence="12">DNA 3'-5' helicase</fullName>
        <ecNumber evidence="12">5.6.2.4</ecNumber>
    </recommendedName>
    <alternativeName>
        <fullName evidence="13">DNA 3'-5' helicase II</fullName>
    </alternativeName>
</protein>
<keyword evidence="1" id="KW-0540">Nuclease</keyword>
<dbReference type="InterPro" id="IPR027417">
    <property type="entry name" value="P-loop_NTPase"/>
</dbReference>
<evidence type="ECO:0000313" key="18">
    <source>
        <dbReference type="EMBL" id="EPD12600.1"/>
    </source>
</evidence>
<keyword evidence="4 15" id="KW-0378">Hydrolase</keyword>
<dbReference type="InterPro" id="IPR000212">
    <property type="entry name" value="DNA_helicase_UvrD/REP"/>
</dbReference>
<dbReference type="InterPro" id="IPR011335">
    <property type="entry name" value="Restrct_endonuc-II-like"/>
</dbReference>
<dbReference type="PROSITE" id="PS51217">
    <property type="entry name" value="UVRD_HELICASE_CTER"/>
    <property type="match status" value="1"/>
</dbReference>
<evidence type="ECO:0000256" key="7">
    <source>
        <dbReference type="ARBA" id="ARBA00022840"/>
    </source>
</evidence>
<dbReference type="EC" id="5.6.2.4" evidence="12"/>
<dbReference type="GO" id="GO:0043138">
    <property type="term" value="F:3'-5' DNA helicase activity"/>
    <property type="evidence" value="ECO:0007669"/>
    <property type="project" value="UniProtKB-EC"/>
</dbReference>
<evidence type="ECO:0000256" key="11">
    <source>
        <dbReference type="ARBA" id="ARBA00034617"/>
    </source>
</evidence>
<dbReference type="Pfam" id="PF13361">
    <property type="entry name" value="UvrD_C"/>
    <property type="match status" value="1"/>
</dbReference>
<keyword evidence="3" id="KW-0227">DNA damage</keyword>
<evidence type="ECO:0000256" key="3">
    <source>
        <dbReference type="ARBA" id="ARBA00022763"/>
    </source>
</evidence>
<evidence type="ECO:0000256" key="6">
    <source>
        <dbReference type="ARBA" id="ARBA00022839"/>
    </source>
</evidence>
<dbReference type="PANTHER" id="PTHR11070">
    <property type="entry name" value="UVRD / RECB / PCRA DNA HELICASE FAMILY MEMBER"/>
    <property type="match status" value="1"/>
</dbReference>
<dbReference type="SUPFAM" id="SSF52980">
    <property type="entry name" value="Restriction endonuclease-like"/>
    <property type="match status" value="1"/>
</dbReference>
<dbReference type="AlphaFoldDB" id="A0AB33YZQ7"/>
<comment type="caution">
    <text evidence="18">The sequence shown here is derived from an EMBL/GenBank/DDBJ whole genome shotgun (WGS) entry which is preliminary data.</text>
</comment>
<dbReference type="GO" id="GO:0003677">
    <property type="term" value="F:DNA binding"/>
    <property type="evidence" value="ECO:0007669"/>
    <property type="project" value="UniProtKB-KW"/>
</dbReference>
<keyword evidence="5 15" id="KW-0347">Helicase</keyword>
<name>A0AB33YZQ7_9GAMM</name>
<evidence type="ECO:0000256" key="2">
    <source>
        <dbReference type="ARBA" id="ARBA00022741"/>
    </source>
</evidence>
<evidence type="ECO:0000256" key="15">
    <source>
        <dbReference type="PROSITE-ProRule" id="PRU00560"/>
    </source>
</evidence>
<keyword evidence="10" id="KW-0413">Isomerase</keyword>
<evidence type="ECO:0000256" key="14">
    <source>
        <dbReference type="ARBA" id="ARBA00048988"/>
    </source>
</evidence>
<dbReference type="SUPFAM" id="SSF52540">
    <property type="entry name" value="P-loop containing nucleoside triphosphate hydrolases"/>
    <property type="match status" value="1"/>
</dbReference>
<dbReference type="RefSeq" id="WP_016390776.1">
    <property type="nucleotide sequence ID" value="NZ_KE646809.1"/>
</dbReference>
<evidence type="ECO:0000259" key="16">
    <source>
        <dbReference type="PROSITE" id="PS51198"/>
    </source>
</evidence>
<organism evidence="18 19">
    <name type="scientific">Cycloclasticus pugetii</name>
    <dbReference type="NCBI Taxonomy" id="34068"/>
    <lineage>
        <taxon>Bacteria</taxon>
        <taxon>Pseudomonadati</taxon>
        <taxon>Pseudomonadota</taxon>
        <taxon>Gammaproteobacteria</taxon>
        <taxon>Thiotrichales</taxon>
        <taxon>Piscirickettsiaceae</taxon>
        <taxon>Cycloclasticus</taxon>
    </lineage>
</organism>
<evidence type="ECO:0000256" key="1">
    <source>
        <dbReference type="ARBA" id="ARBA00022722"/>
    </source>
</evidence>
<keyword evidence="9" id="KW-0234">DNA repair</keyword>
<dbReference type="InterPro" id="IPR014016">
    <property type="entry name" value="UvrD-like_ATP-bd"/>
</dbReference>
<evidence type="ECO:0000256" key="5">
    <source>
        <dbReference type="ARBA" id="ARBA00022806"/>
    </source>
</evidence>
<reference evidence="18 19" key="1">
    <citation type="journal article" date="2013" name="Genome Announc.">
        <title>Genome Sequence of the Pyrene- and Fluoranthene-Degrading Bacterium Cycloclasticus sp. Strain PY97M.</title>
        <authorList>
            <person name="Cui Z."/>
            <person name="Xu G."/>
            <person name="Li Q."/>
            <person name="Gao W."/>
            <person name="Zheng L."/>
        </authorList>
    </citation>
    <scope>NUCLEOTIDE SEQUENCE [LARGE SCALE GENOMIC DNA]</scope>
    <source>
        <strain evidence="18 19">PY97M</strain>
    </source>
</reference>
<evidence type="ECO:0000256" key="9">
    <source>
        <dbReference type="ARBA" id="ARBA00023204"/>
    </source>
</evidence>
<comment type="catalytic activity">
    <reaction evidence="11">
        <text>Couples ATP hydrolysis with the unwinding of duplex DNA by translocating in the 3'-5' direction.</text>
        <dbReference type="EC" id="5.6.2.4"/>
    </reaction>
</comment>
<feature type="binding site" evidence="15">
    <location>
        <begin position="24"/>
        <end position="31"/>
    </location>
    <ligand>
        <name>ATP</name>
        <dbReference type="ChEBI" id="CHEBI:30616"/>
    </ligand>
</feature>
<dbReference type="Proteomes" id="UP000015462">
    <property type="component" value="Unassembled WGS sequence"/>
</dbReference>
<dbReference type="GO" id="GO:0004527">
    <property type="term" value="F:exonuclease activity"/>
    <property type="evidence" value="ECO:0007669"/>
    <property type="project" value="UniProtKB-KW"/>
</dbReference>
<dbReference type="InterPro" id="IPR038726">
    <property type="entry name" value="PDDEXK_AddAB-type"/>
</dbReference>
<dbReference type="InterPro" id="IPR014017">
    <property type="entry name" value="DNA_helicase_UvrD-like_C"/>
</dbReference>
<sequence length="1126" mass="127405">MSKPHDIAQRQEVLDVNQSFIVQAPAGSGKTSLLTLRFLHLLSIVNNPEEILAITFTKKAAAEMHLRIIESIKLATKPCPENEFEAQTWLVAAKVLERDEALQWHLLQNPNRLRVQTIDSLCAHLVKQMPITAQFGSLPNIQQDASSLYTQAASNCLKELDSNDRVGEAIRLLLTHVDNHLSRAEDLISSMLASRDQWLRHVLMSDSDAAKREALENVLTQTVESTLADIVRHLSQQQADVLKDLLQFAATNLSDKASPVCYLAEHLDELDTSADSLNDWLILRDFLLTGAGTWRKQADAKMGFPPVSQASNKDQKALYTDKKNDYKALLLALQENDELTEAMAWLRYLPSPGYSDQQWQIIQALLLILPQAVAHLRLVFQQMGCVDFCEVSLSASRAIHDASGMTDVGLKLDYQLQHMLVDEFQDTSETQFMLLKDLVAGWQEGDGRTLFLVGDPMQSIYRFRQAEVGLFLKTQQDGLGEVKNIKPVNIAVNFRSQEGVINWVNEAFSRIMPPSDNIFSGAISYKVSIAFKTAQAATNGVQYYPYESRVQEGKGLLALIQQIQQTSPNESIGVLVRGRKSLSELVIALNEASVAYQASDIDPLNTRQTVIDLMSLTRAYLHPADRLAWLSVLRAPWCVLSLVDMHLLLEGETNETVWQLIQHSERIQELSQDGQRSIAHVVSHFKVALSYREQMSVTDSILGLWSELLGPEGLSSAADLADCERFFECLQMLELDKGSVDITELEEQIDKLYAAPNTQAPDTLQIMTIHKAKGLEFDHVILPGLDRRSGRDESRLLSWLERPSEIAGGSELMIAPLKEVGANEDDAIVNYLNRVEQEKAIHESQRLLYVAATRAKKQLHLSFCLTLNEKTQEAKTPASNTLLGLLWPTIKDEVVIKFSDNKLDDNKALTNCYLKKINIYDIDKKDYSMLDYQHGLDNRIRLQTNIIEYDWASDLAASVGTVCHQWMQIMGEQGCLKVDDGMMRVKVQQQLVELGVLPRHLDEATKRVLHVLDVCVKDSRGQWVLNNQHEDSQFELSLSGVVDEAIIHYRLDRTFVDEGKRWIIDFKTSRHDDDDKEQFLDAEVTRYKAQLERYAQLMSKKESRPIMLGLYYPEFAGWRSWEYMDV</sequence>